<accession>A0A9N7VVU0</accession>
<feature type="region of interest" description="Disordered" evidence="1">
    <location>
        <begin position="45"/>
        <end position="66"/>
    </location>
</feature>
<comment type="caution">
    <text evidence="2">The sequence shown here is derived from an EMBL/GenBank/DDBJ whole genome shotgun (WGS) entry which is preliminary data.</text>
</comment>
<dbReference type="Proteomes" id="UP001153269">
    <property type="component" value="Unassembled WGS sequence"/>
</dbReference>
<protein>
    <submittedName>
        <fullName evidence="2">Uncharacterized protein</fullName>
    </submittedName>
</protein>
<sequence length="134" mass="14779">MPPNSNEWVVALFCSASLRKSVYSPSTLKVASEPPVAQRLRKQYIHKRAGQSKVSDNDKNGDGGGGCDTIQVWSILRTTYVRGLQPATFHSDVPKVTSRTGFEPVRGNPIGFRVQRLNLSATVTAYTYSSFKMI</sequence>
<name>A0A9N7VVU0_PLEPL</name>
<gene>
    <name evidence="2" type="ORF">PLEPLA_LOCUS42926</name>
</gene>
<proteinExistence type="predicted"/>
<evidence type="ECO:0000313" key="2">
    <source>
        <dbReference type="EMBL" id="CAB1455155.1"/>
    </source>
</evidence>
<keyword evidence="3" id="KW-1185">Reference proteome</keyword>
<dbReference type="EMBL" id="CADEAL010004241">
    <property type="protein sequence ID" value="CAB1455155.1"/>
    <property type="molecule type" value="Genomic_DNA"/>
</dbReference>
<reference evidence="2" key="1">
    <citation type="submission" date="2020-03" db="EMBL/GenBank/DDBJ databases">
        <authorList>
            <person name="Weist P."/>
        </authorList>
    </citation>
    <scope>NUCLEOTIDE SEQUENCE</scope>
</reference>
<organism evidence="2 3">
    <name type="scientific">Pleuronectes platessa</name>
    <name type="common">European plaice</name>
    <dbReference type="NCBI Taxonomy" id="8262"/>
    <lineage>
        <taxon>Eukaryota</taxon>
        <taxon>Metazoa</taxon>
        <taxon>Chordata</taxon>
        <taxon>Craniata</taxon>
        <taxon>Vertebrata</taxon>
        <taxon>Euteleostomi</taxon>
        <taxon>Actinopterygii</taxon>
        <taxon>Neopterygii</taxon>
        <taxon>Teleostei</taxon>
        <taxon>Neoteleostei</taxon>
        <taxon>Acanthomorphata</taxon>
        <taxon>Carangaria</taxon>
        <taxon>Pleuronectiformes</taxon>
        <taxon>Pleuronectoidei</taxon>
        <taxon>Pleuronectidae</taxon>
        <taxon>Pleuronectes</taxon>
    </lineage>
</organism>
<evidence type="ECO:0000313" key="3">
    <source>
        <dbReference type="Proteomes" id="UP001153269"/>
    </source>
</evidence>
<evidence type="ECO:0000256" key="1">
    <source>
        <dbReference type="SAM" id="MobiDB-lite"/>
    </source>
</evidence>
<dbReference type="AlphaFoldDB" id="A0A9N7VVU0"/>